<name>A0ABR1AI82_POLSC</name>
<dbReference type="InterPro" id="IPR019142">
    <property type="entry name" value="Dymeclin"/>
</dbReference>
<feature type="compositionally biased region" description="Polar residues" evidence="5">
    <location>
        <begin position="522"/>
        <end position="547"/>
    </location>
</feature>
<organism evidence="6 7">
    <name type="scientific">Polyplax serrata</name>
    <name type="common">Common mouse louse</name>
    <dbReference type="NCBI Taxonomy" id="468196"/>
    <lineage>
        <taxon>Eukaryota</taxon>
        <taxon>Metazoa</taxon>
        <taxon>Ecdysozoa</taxon>
        <taxon>Arthropoda</taxon>
        <taxon>Hexapoda</taxon>
        <taxon>Insecta</taxon>
        <taxon>Pterygota</taxon>
        <taxon>Neoptera</taxon>
        <taxon>Paraneoptera</taxon>
        <taxon>Psocodea</taxon>
        <taxon>Troctomorpha</taxon>
        <taxon>Phthiraptera</taxon>
        <taxon>Anoplura</taxon>
        <taxon>Polyplacidae</taxon>
        <taxon>Polyplax</taxon>
    </lineage>
</organism>
<proteinExistence type="inferred from homology"/>
<feature type="region of interest" description="Disordered" evidence="5">
    <location>
        <begin position="521"/>
        <end position="549"/>
    </location>
</feature>
<evidence type="ECO:0000313" key="6">
    <source>
        <dbReference type="EMBL" id="KAK6620017.1"/>
    </source>
</evidence>
<keyword evidence="3" id="KW-0519">Myristate</keyword>
<accession>A0ABR1AI82</accession>
<evidence type="ECO:0000256" key="4">
    <source>
        <dbReference type="ARBA" id="ARBA00023288"/>
    </source>
</evidence>
<evidence type="ECO:0000256" key="5">
    <source>
        <dbReference type="SAM" id="MobiDB-lite"/>
    </source>
</evidence>
<dbReference type="EMBL" id="JAWJWF010000048">
    <property type="protein sequence ID" value="KAK6620017.1"/>
    <property type="molecule type" value="Genomic_DNA"/>
</dbReference>
<sequence length="760" mass="86123">MGTTNSKDLTSNEYLLRFSGKEHIPPMDPFWNIFLSFSFNPPSSKSENEIVDDKLSKIFDKLLSNNLTSGNFVSLIRVFLNKSSDLLSATTNSNDILLWQTYNALFIIRCFTKYLVETVKEAEYIKHFNARPLMVSQTVAEQKMDNPGSKKHHENPLESLLESLLEVLIDVPLDPQSYNLHLEVINCLLVFLSVQMYTRKPAGKSIIYRTIMQGRPSMHSPLLVKTLLGHFVKQEKSSERGGGSIVIGLASGIWHILSLAYKNPTSVEPPKGITLAGQSLLLILVLVNHCTAEKNLRNPYRDFLFTFVNNTQGSNHEISTSGISAFQLSLDQLYVTLCNTASNESSTLLLYLLLHQNENVQNFILSRADLEYLVVPILKTLYNVTESDSHHIYMSLIILLMLSEDNGFGQAVHQITLKNISWYHERALTEITLGGLLLLVVIRTIHFNMLKMRDKYLHTNCLAALANMSNNFRNLHAYVCQRLLSLFETLAKKYHRLENLIQMKEQAMKIEKKCLEMKPKISNASNNSSGDMNGSATDNLKTSQTDGSYGKAEHVEAPITNGTHPSQNGAGEDFVLNVNSIPDTNTPEVVTKKDSNSGDTTINLEDEDIATLAQDKNVLEEVLRMVLEIINSCLSNQIQHNPNLVYALLYKRKIFDPFRTHHSFQDVIQNLDAVINYFSDKLKQLQVDLSVHEVLSTITQGTLVWPSHKLRKFPELKFKYVEEEQPENFFIPYVWSLVGHHSGINWNSNNKKIFFPDPEG</sequence>
<protein>
    <recommendedName>
        <fullName evidence="2">Dymeclin</fullName>
    </recommendedName>
</protein>
<gene>
    <name evidence="6" type="ORF">RUM44_006417</name>
</gene>
<evidence type="ECO:0000256" key="3">
    <source>
        <dbReference type="ARBA" id="ARBA00022707"/>
    </source>
</evidence>
<comment type="caution">
    <text evidence="6">The sequence shown here is derived from an EMBL/GenBank/DDBJ whole genome shotgun (WGS) entry which is preliminary data.</text>
</comment>
<dbReference type="Pfam" id="PF09742">
    <property type="entry name" value="Dymeclin"/>
    <property type="match status" value="1"/>
</dbReference>
<keyword evidence="4" id="KW-0449">Lipoprotein</keyword>
<dbReference type="Proteomes" id="UP001359485">
    <property type="component" value="Unassembled WGS sequence"/>
</dbReference>
<dbReference type="PANTHER" id="PTHR12895">
    <property type="entry name" value="DYMECLIN"/>
    <property type="match status" value="1"/>
</dbReference>
<reference evidence="6 7" key="1">
    <citation type="submission" date="2023-09" db="EMBL/GenBank/DDBJ databases">
        <title>Genomes of two closely related lineages of the louse Polyplax serrata with different host specificities.</title>
        <authorList>
            <person name="Martinu J."/>
            <person name="Tarabai H."/>
            <person name="Stefka J."/>
            <person name="Hypsa V."/>
        </authorList>
    </citation>
    <scope>NUCLEOTIDE SEQUENCE [LARGE SCALE GENOMIC DNA]</scope>
    <source>
        <strain evidence="6">98ZLc_SE</strain>
    </source>
</reference>
<evidence type="ECO:0000256" key="1">
    <source>
        <dbReference type="ARBA" id="ARBA00010603"/>
    </source>
</evidence>
<comment type="similarity">
    <text evidence="1">Belongs to the dymeclin family.</text>
</comment>
<evidence type="ECO:0000313" key="7">
    <source>
        <dbReference type="Proteomes" id="UP001359485"/>
    </source>
</evidence>
<keyword evidence="7" id="KW-1185">Reference proteome</keyword>
<evidence type="ECO:0000256" key="2">
    <source>
        <dbReference type="ARBA" id="ARBA00015736"/>
    </source>
</evidence>
<dbReference type="PANTHER" id="PTHR12895:SF9">
    <property type="entry name" value="DYMECLIN"/>
    <property type="match status" value="1"/>
</dbReference>